<gene>
    <name evidence="2" type="ORF">BRADI_4g08085v3</name>
</gene>
<reference evidence="3" key="3">
    <citation type="submission" date="2018-08" db="UniProtKB">
        <authorList>
            <consortium name="EnsemblPlants"/>
        </authorList>
    </citation>
    <scope>IDENTIFICATION</scope>
    <source>
        <strain evidence="3">cv. Bd21</strain>
    </source>
</reference>
<dbReference type="SUPFAM" id="SSF53756">
    <property type="entry name" value="UDP-Glycosyltransferase/glycogen phosphorylase"/>
    <property type="match status" value="1"/>
</dbReference>
<evidence type="ECO:0000313" key="3">
    <source>
        <dbReference type="EnsemblPlants" id="KQJ86857"/>
    </source>
</evidence>
<dbReference type="EMBL" id="CM000883">
    <property type="protein sequence ID" value="KQJ86857.1"/>
    <property type="molecule type" value="Genomic_DNA"/>
</dbReference>
<feature type="region of interest" description="Disordered" evidence="1">
    <location>
        <begin position="1"/>
        <end position="135"/>
    </location>
</feature>
<accession>A0A0Q3PCG2</accession>
<organism evidence="2">
    <name type="scientific">Brachypodium distachyon</name>
    <name type="common">Purple false brome</name>
    <name type="synonym">Trachynia distachya</name>
    <dbReference type="NCBI Taxonomy" id="15368"/>
    <lineage>
        <taxon>Eukaryota</taxon>
        <taxon>Viridiplantae</taxon>
        <taxon>Streptophyta</taxon>
        <taxon>Embryophyta</taxon>
        <taxon>Tracheophyta</taxon>
        <taxon>Spermatophyta</taxon>
        <taxon>Magnoliopsida</taxon>
        <taxon>Liliopsida</taxon>
        <taxon>Poales</taxon>
        <taxon>Poaceae</taxon>
        <taxon>BOP clade</taxon>
        <taxon>Pooideae</taxon>
        <taxon>Stipodae</taxon>
        <taxon>Brachypodieae</taxon>
        <taxon>Brachypodium</taxon>
    </lineage>
</organism>
<dbReference type="InParanoid" id="A0A0Q3PCG2"/>
<evidence type="ECO:0000313" key="2">
    <source>
        <dbReference type="EMBL" id="KQJ86857.1"/>
    </source>
</evidence>
<name>A0A0Q3PCG2_BRADI</name>
<keyword evidence="4" id="KW-1185">Reference proteome</keyword>
<protein>
    <submittedName>
        <fullName evidence="2 3">Uncharacterized protein</fullName>
    </submittedName>
</protein>
<dbReference type="EnsemblPlants" id="KQJ86857">
    <property type="protein sequence ID" value="KQJ86857"/>
    <property type="gene ID" value="BRADI_4g08085v3"/>
</dbReference>
<sequence length="268" mass="28217">MGIAVESGNGAASRIHGSRKVRVNSGRGEQRKTSPTMKEVTERAAARRARSPPSHATPAAPVAAEHRPAPTRAALAAAARRPAASPAARRAALPQPCPPPPQPPPRAAPAVAERRFRGRARHRAPPPRAASMLRCPSPPPSVISVAVRAAVRPPPRAAPAAARLAAHAAGAVPATECTRRALPPAVTSLRTAFTHLSSWSRLRWTCSRMLSSLVPMGPLVDLEEEEKAPGDCSGWLDTRSPRCVVYASRGSFAEEVAKMAHRLASTEG</sequence>
<evidence type="ECO:0000313" key="4">
    <source>
        <dbReference type="Proteomes" id="UP000008810"/>
    </source>
</evidence>
<feature type="compositionally biased region" description="Basic residues" evidence="1">
    <location>
        <begin position="116"/>
        <end position="125"/>
    </location>
</feature>
<reference evidence="2 3" key="1">
    <citation type="journal article" date="2010" name="Nature">
        <title>Genome sequencing and analysis of the model grass Brachypodium distachyon.</title>
        <authorList>
            <consortium name="International Brachypodium Initiative"/>
        </authorList>
    </citation>
    <scope>NUCLEOTIDE SEQUENCE [LARGE SCALE GENOMIC DNA]</scope>
    <source>
        <strain evidence="2 3">Bd21</strain>
    </source>
</reference>
<dbReference type="AlphaFoldDB" id="A0A0Q3PCG2"/>
<evidence type="ECO:0000256" key="1">
    <source>
        <dbReference type="SAM" id="MobiDB-lite"/>
    </source>
</evidence>
<feature type="compositionally biased region" description="Low complexity" evidence="1">
    <location>
        <begin position="51"/>
        <end position="63"/>
    </location>
</feature>
<reference evidence="2" key="2">
    <citation type="submission" date="2017-06" db="EMBL/GenBank/DDBJ databases">
        <title>WGS assembly of Brachypodium distachyon.</title>
        <authorList>
            <consortium name="The International Brachypodium Initiative"/>
            <person name="Lucas S."/>
            <person name="Harmon-Smith M."/>
            <person name="Lail K."/>
            <person name="Tice H."/>
            <person name="Grimwood J."/>
            <person name="Bruce D."/>
            <person name="Barry K."/>
            <person name="Shu S."/>
            <person name="Lindquist E."/>
            <person name="Wang M."/>
            <person name="Pitluck S."/>
            <person name="Vogel J.P."/>
            <person name="Garvin D.F."/>
            <person name="Mockler T.C."/>
            <person name="Schmutz J."/>
            <person name="Rokhsar D."/>
            <person name="Bevan M.W."/>
        </authorList>
    </citation>
    <scope>NUCLEOTIDE SEQUENCE</scope>
    <source>
        <strain evidence="2">Bd21</strain>
    </source>
</reference>
<dbReference type="Gramene" id="KQJ86857">
    <property type="protein sequence ID" value="KQJ86857"/>
    <property type="gene ID" value="BRADI_4g08085v3"/>
</dbReference>
<proteinExistence type="predicted"/>
<feature type="compositionally biased region" description="Low complexity" evidence="1">
    <location>
        <begin position="70"/>
        <end position="94"/>
    </location>
</feature>
<dbReference type="Proteomes" id="UP000008810">
    <property type="component" value="Chromosome 4"/>
</dbReference>
<feature type="compositionally biased region" description="Pro residues" evidence="1">
    <location>
        <begin position="95"/>
        <end position="107"/>
    </location>
</feature>